<evidence type="ECO:0000256" key="6">
    <source>
        <dbReference type="SAM" id="Phobius"/>
    </source>
</evidence>
<evidence type="ECO:0000256" key="1">
    <source>
        <dbReference type="ARBA" id="ARBA00004162"/>
    </source>
</evidence>
<name>A0ABS9D320_9ALTE</name>
<keyword evidence="3 6" id="KW-0812">Transmembrane</keyword>
<gene>
    <name evidence="8" type="ORF">L0668_04325</name>
</gene>
<dbReference type="PANTHER" id="PTHR33885:SF3">
    <property type="entry name" value="PHAGE SHOCK PROTEIN C"/>
    <property type="match status" value="1"/>
</dbReference>
<keyword evidence="2" id="KW-1003">Cell membrane</keyword>
<feature type="transmembrane region" description="Helical" evidence="6">
    <location>
        <begin position="35"/>
        <end position="63"/>
    </location>
</feature>
<protein>
    <submittedName>
        <fullName evidence="8">PspC domain-containing protein</fullName>
    </submittedName>
</protein>
<organism evidence="8 9">
    <name type="scientific">Paraglaciecola algarum</name>
    <dbReference type="NCBI Taxonomy" id="3050085"/>
    <lineage>
        <taxon>Bacteria</taxon>
        <taxon>Pseudomonadati</taxon>
        <taxon>Pseudomonadota</taxon>
        <taxon>Gammaproteobacteria</taxon>
        <taxon>Alteromonadales</taxon>
        <taxon>Alteromonadaceae</taxon>
        <taxon>Paraglaciecola</taxon>
    </lineage>
</organism>
<accession>A0ABS9D320</accession>
<comment type="subcellular location">
    <subcellularLocation>
        <location evidence="1">Cell membrane</location>
        <topology evidence="1">Single-pass membrane protein</topology>
    </subcellularLocation>
</comment>
<proteinExistence type="predicted"/>
<evidence type="ECO:0000256" key="2">
    <source>
        <dbReference type="ARBA" id="ARBA00022475"/>
    </source>
</evidence>
<reference evidence="8 9" key="1">
    <citation type="submission" date="2022-01" db="EMBL/GenBank/DDBJ databases">
        <title>Paraglaciecola sp. G1-23.</title>
        <authorList>
            <person name="Jin M.S."/>
            <person name="Han D.M."/>
            <person name="Kim H.M."/>
            <person name="Jeon C.O."/>
        </authorList>
    </citation>
    <scope>NUCLEOTIDE SEQUENCE [LARGE SCALE GENOMIC DNA]</scope>
    <source>
        <strain evidence="8 9">G1-23</strain>
    </source>
</reference>
<evidence type="ECO:0000256" key="3">
    <source>
        <dbReference type="ARBA" id="ARBA00022692"/>
    </source>
</evidence>
<evidence type="ECO:0000313" key="9">
    <source>
        <dbReference type="Proteomes" id="UP001521137"/>
    </source>
</evidence>
<comment type="caution">
    <text evidence="8">The sequence shown here is derived from an EMBL/GenBank/DDBJ whole genome shotgun (WGS) entry which is preliminary data.</text>
</comment>
<dbReference type="Proteomes" id="UP001521137">
    <property type="component" value="Unassembled WGS sequence"/>
</dbReference>
<keyword evidence="5 6" id="KW-0472">Membrane</keyword>
<keyword evidence="9" id="KW-1185">Reference proteome</keyword>
<dbReference type="Pfam" id="PF04024">
    <property type="entry name" value="PspC"/>
    <property type="match status" value="1"/>
</dbReference>
<dbReference type="PANTHER" id="PTHR33885">
    <property type="entry name" value="PHAGE SHOCK PROTEIN C"/>
    <property type="match status" value="1"/>
</dbReference>
<evidence type="ECO:0000256" key="5">
    <source>
        <dbReference type="ARBA" id="ARBA00023136"/>
    </source>
</evidence>
<keyword evidence="4 6" id="KW-1133">Transmembrane helix</keyword>
<feature type="domain" description="Phage shock protein PspC N-terminal" evidence="7">
    <location>
        <begin position="9"/>
        <end position="65"/>
    </location>
</feature>
<dbReference type="InterPro" id="IPR007168">
    <property type="entry name" value="Phageshock_PspC_N"/>
</dbReference>
<dbReference type="InterPro" id="IPR052027">
    <property type="entry name" value="PspC"/>
</dbReference>
<evidence type="ECO:0000313" key="8">
    <source>
        <dbReference type="EMBL" id="MCF2947322.1"/>
    </source>
</evidence>
<dbReference type="RefSeq" id="WP_235310852.1">
    <property type="nucleotide sequence ID" value="NZ_JAKGAS010000002.1"/>
</dbReference>
<sequence length="66" mass="7386">MRRYVEVNRLYKDATHRKISGVCSGLARHWDVPRLVVRIAAVVCLIALPVVTAVAYVTATLLLPNR</sequence>
<dbReference type="EMBL" id="JAKGAS010000002">
    <property type="protein sequence ID" value="MCF2947322.1"/>
    <property type="molecule type" value="Genomic_DNA"/>
</dbReference>
<evidence type="ECO:0000259" key="7">
    <source>
        <dbReference type="Pfam" id="PF04024"/>
    </source>
</evidence>
<evidence type="ECO:0000256" key="4">
    <source>
        <dbReference type="ARBA" id="ARBA00022989"/>
    </source>
</evidence>